<evidence type="ECO:0000256" key="1">
    <source>
        <dbReference type="ARBA" id="ARBA00010638"/>
    </source>
</evidence>
<dbReference type="STRING" id="483913.AN935_12325"/>
<comment type="cofactor">
    <cofactor evidence="5">
        <name>Mg(2+)</name>
        <dbReference type="ChEBI" id="CHEBI:18420"/>
    </cofactor>
</comment>
<dbReference type="PIRSF" id="PIRSF006806">
    <property type="entry name" value="FTHF_cligase"/>
    <property type="match status" value="1"/>
</dbReference>
<dbReference type="EMBL" id="JXBC01000003">
    <property type="protein sequence ID" value="KIU11667.1"/>
    <property type="molecule type" value="Genomic_DNA"/>
</dbReference>
<dbReference type="RefSeq" id="WP_043857824.1">
    <property type="nucleotide sequence ID" value="NZ_CP028202.1"/>
</dbReference>
<feature type="binding site" evidence="4">
    <location>
        <begin position="2"/>
        <end position="6"/>
    </location>
    <ligand>
        <name>ATP</name>
        <dbReference type="ChEBI" id="CHEBI:30616"/>
    </ligand>
</feature>
<dbReference type="EMBL" id="CP125292">
    <property type="protein sequence ID" value="WHM22068.1"/>
    <property type="molecule type" value="Genomic_DNA"/>
</dbReference>
<dbReference type="PANTHER" id="PTHR23407">
    <property type="entry name" value="ATPASE INHIBITOR/5-FORMYLTETRAHYDROFOLATE CYCLO-LIGASE"/>
    <property type="match status" value="1"/>
</dbReference>
<dbReference type="GO" id="GO:0009396">
    <property type="term" value="P:folic acid-containing compound biosynthetic process"/>
    <property type="evidence" value="ECO:0007669"/>
    <property type="project" value="TreeGrafter"/>
</dbReference>
<keyword evidence="3 4" id="KW-0067">ATP-binding</keyword>
<evidence type="ECO:0000313" key="8">
    <source>
        <dbReference type="Proteomes" id="UP000032247"/>
    </source>
</evidence>
<feature type="binding site" evidence="4">
    <location>
        <position position="53"/>
    </location>
    <ligand>
        <name>substrate</name>
    </ligand>
</feature>
<dbReference type="Gene3D" id="3.40.50.10420">
    <property type="entry name" value="NagB/RpiA/CoA transferase-like"/>
    <property type="match status" value="1"/>
</dbReference>
<keyword evidence="5" id="KW-0460">Magnesium</keyword>
<evidence type="ECO:0000256" key="4">
    <source>
        <dbReference type="PIRSR" id="PIRSR006806-1"/>
    </source>
</evidence>
<keyword evidence="6" id="KW-0436">Ligase</keyword>
<comment type="catalytic activity">
    <reaction evidence="5">
        <text>(6S)-5-formyl-5,6,7,8-tetrahydrofolate + ATP = (6R)-5,10-methenyltetrahydrofolate + ADP + phosphate</text>
        <dbReference type="Rhea" id="RHEA:10488"/>
        <dbReference type="ChEBI" id="CHEBI:30616"/>
        <dbReference type="ChEBI" id="CHEBI:43474"/>
        <dbReference type="ChEBI" id="CHEBI:57455"/>
        <dbReference type="ChEBI" id="CHEBI:57457"/>
        <dbReference type="ChEBI" id="CHEBI:456216"/>
        <dbReference type="EC" id="6.3.3.2"/>
    </reaction>
</comment>
<evidence type="ECO:0000256" key="3">
    <source>
        <dbReference type="ARBA" id="ARBA00022840"/>
    </source>
</evidence>
<feature type="binding site" evidence="4">
    <location>
        <begin position="132"/>
        <end position="140"/>
    </location>
    <ligand>
        <name>ATP</name>
        <dbReference type="ChEBI" id="CHEBI:30616"/>
    </ligand>
</feature>
<dbReference type="Proteomes" id="UP000032247">
    <property type="component" value="Unassembled WGS sequence"/>
</dbReference>
<reference evidence="6 8" key="1">
    <citation type="submission" date="2014-12" db="EMBL/GenBank/DDBJ databases">
        <title>Comparative genome analysis of Bacillus coagulans HM-08, Clostridium butyricum HM-68, Bacillus subtilis HM-66 and Bacillus licheniformis BL-09.</title>
        <authorList>
            <person name="Zhang H."/>
        </authorList>
    </citation>
    <scope>NUCLEOTIDE SEQUENCE [LARGE SCALE GENOMIC DNA]</scope>
    <source>
        <strain evidence="6 8">HM-66</strain>
    </source>
</reference>
<dbReference type="PANTHER" id="PTHR23407:SF1">
    <property type="entry name" value="5-FORMYLTETRAHYDROFOLATE CYCLO-LIGASE"/>
    <property type="match status" value="1"/>
</dbReference>
<dbReference type="SUPFAM" id="SSF100950">
    <property type="entry name" value="NagB/RpiA/CoA transferase-like"/>
    <property type="match status" value="1"/>
</dbReference>
<comment type="similarity">
    <text evidence="1 5">Belongs to the 5-formyltetrahydrofolate cyclo-ligase family.</text>
</comment>
<name>A0A0D1KZU8_BACIU</name>
<dbReference type="InterPro" id="IPR037171">
    <property type="entry name" value="NagB/RpiA_transferase-like"/>
</dbReference>
<dbReference type="GO" id="GO:0035999">
    <property type="term" value="P:tetrahydrofolate interconversion"/>
    <property type="evidence" value="ECO:0007669"/>
    <property type="project" value="TreeGrafter"/>
</dbReference>
<dbReference type="EC" id="6.3.3.2" evidence="5"/>
<dbReference type="Pfam" id="PF01812">
    <property type="entry name" value="5-FTHF_cyc-lig"/>
    <property type="match status" value="1"/>
</dbReference>
<feature type="binding site" evidence="4">
    <location>
        <position position="48"/>
    </location>
    <ligand>
        <name>substrate</name>
    </ligand>
</feature>
<dbReference type="InterPro" id="IPR024185">
    <property type="entry name" value="FTHF_cligase-like_sf"/>
</dbReference>
<proteinExistence type="inferred from homology"/>
<dbReference type="GO" id="GO:0030272">
    <property type="term" value="F:5-formyltetrahydrofolate cyclo-ligase activity"/>
    <property type="evidence" value="ECO:0007669"/>
    <property type="project" value="UniProtKB-EC"/>
</dbReference>
<dbReference type="GO" id="GO:0005524">
    <property type="term" value="F:ATP binding"/>
    <property type="evidence" value="ECO:0007669"/>
    <property type="project" value="UniProtKB-KW"/>
</dbReference>
<gene>
    <name evidence="7" type="primary">folN</name>
    <name evidence="7" type="ORF">QL281_02900</name>
    <name evidence="6" type="ORF">SC09_Contig24orf00739</name>
</gene>
<keyword evidence="5" id="KW-0479">Metal-binding</keyword>
<evidence type="ECO:0000313" key="6">
    <source>
        <dbReference type="EMBL" id="KIU11667.1"/>
    </source>
</evidence>
<dbReference type="InterPro" id="IPR002698">
    <property type="entry name" value="FTHF_cligase"/>
</dbReference>
<dbReference type="AlphaFoldDB" id="A0A0D1KZU8"/>
<dbReference type="Proteomes" id="UP001229422">
    <property type="component" value="Chromosome"/>
</dbReference>
<evidence type="ECO:0000256" key="5">
    <source>
        <dbReference type="RuleBase" id="RU361279"/>
    </source>
</evidence>
<evidence type="ECO:0000313" key="7">
    <source>
        <dbReference type="EMBL" id="WHM22068.1"/>
    </source>
</evidence>
<keyword evidence="2 4" id="KW-0547">Nucleotide-binding</keyword>
<protein>
    <recommendedName>
        <fullName evidence="5">5-formyltetrahydrofolate cyclo-ligase</fullName>
        <ecNumber evidence="5">6.3.3.2</ecNumber>
    </recommendedName>
</protein>
<sequence length="187" mass="21384">MKSQLRKKTLEALSALSNEDILQKTERMYKYLFSLPEWQNAGTIAVTISRGLEIPTRPVIEQAWEEGKQVCIPKCHPDTKKMQFRTYQTDDQLETVYAGLLEPVIEKTKVVNPSQIDLMIVPGVCFDVNGFRVGFGGGYYDRYLSEYEGKTVSLLLECQLFAHVPRLPHDIPVHKLITEDRIISCFS</sequence>
<evidence type="ECO:0000256" key="2">
    <source>
        <dbReference type="ARBA" id="ARBA00022741"/>
    </source>
</evidence>
<organism evidence="6 8">
    <name type="scientific">Bacillus subtilis</name>
    <dbReference type="NCBI Taxonomy" id="1423"/>
    <lineage>
        <taxon>Bacteria</taxon>
        <taxon>Bacillati</taxon>
        <taxon>Bacillota</taxon>
        <taxon>Bacilli</taxon>
        <taxon>Bacillales</taxon>
        <taxon>Bacillaceae</taxon>
        <taxon>Bacillus</taxon>
    </lineage>
</organism>
<dbReference type="GO" id="GO:0046872">
    <property type="term" value="F:metal ion binding"/>
    <property type="evidence" value="ECO:0007669"/>
    <property type="project" value="UniProtKB-KW"/>
</dbReference>
<reference evidence="7" key="2">
    <citation type="submission" date="2023-05" db="EMBL/GenBank/DDBJ databases">
        <title>Complete genome sequence of Bacillus subtilis SRCM117797 isolated from Soybean paste.</title>
        <authorList>
            <person name="Abraha H.B."/>
            <person name="Kim K.-P."/>
            <person name="Ryu M.-S."/>
            <person name="Jeong D.-Y."/>
        </authorList>
    </citation>
    <scope>NUCLEOTIDE SEQUENCE</scope>
    <source>
        <strain evidence="7">SRCM117797</strain>
    </source>
</reference>
<accession>A0A0D1KZU8</accession>
<dbReference type="PATRIC" id="fig|1423.173.peg.2321"/>
<dbReference type="NCBIfam" id="TIGR02727">
    <property type="entry name" value="MTHFS_bact"/>
    <property type="match status" value="1"/>
</dbReference>